<dbReference type="PANTHER" id="PTHR33365:SF11">
    <property type="entry name" value="TAT PATHWAY SIGNAL SEQUENCE"/>
    <property type="match status" value="1"/>
</dbReference>
<dbReference type="PANTHER" id="PTHR33365">
    <property type="entry name" value="YALI0B05434P"/>
    <property type="match status" value="1"/>
</dbReference>
<keyword evidence="7 11" id="KW-0472">Membrane</keyword>
<dbReference type="EMBL" id="JAUEDM010000007">
    <property type="protein sequence ID" value="KAK3313635.1"/>
    <property type="molecule type" value="Genomic_DNA"/>
</dbReference>
<reference evidence="12" key="1">
    <citation type="journal article" date="2023" name="Mol. Phylogenet. Evol.">
        <title>Genome-scale phylogeny and comparative genomics of the fungal order Sordariales.</title>
        <authorList>
            <person name="Hensen N."/>
            <person name="Bonometti L."/>
            <person name="Westerberg I."/>
            <person name="Brannstrom I.O."/>
            <person name="Guillou S."/>
            <person name="Cros-Aarteil S."/>
            <person name="Calhoun S."/>
            <person name="Haridas S."/>
            <person name="Kuo A."/>
            <person name="Mondo S."/>
            <person name="Pangilinan J."/>
            <person name="Riley R."/>
            <person name="LaButti K."/>
            <person name="Andreopoulos B."/>
            <person name="Lipzen A."/>
            <person name="Chen C."/>
            <person name="Yan M."/>
            <person name="Daum C."/>
            <person name="Ng V."/>
            <person name="Clum A."/>
            <person name="Steindorff A."/>
            <person name="Ohm R.A."/>
            <person name="Martin F."/>
            <person name="Silar P."/>
            <person name="Natvig D.O."/>
            <person name="Lalanne C."/>
            <person name="Gautier V."/>
            <person name="Ament-Velasquez S.L."/>
            <person name="Kruys A."/>
            <person name="Hutchinson M.I."/>
            <person name="Powell A.J."/>
            <person name="Barry K."/>
            <person name="Miller A.N."/>
            <person name="Grigoriev I.V."/>
            <person name="Debuchy R."/>
            <person name="Gladieux P."/>
            <person name="Hiltunen Thoren M."/>
            <person name="Johannesson H."/>
        </authorList>
    </citation>
    <scope>NUCLEOTIDE SEQUENCE</scope>
    <source>
        <strain evidence="12">CBS 118394</strain>
    </source>
</reference>
<evidence type="ECO:0000256" key="7">
    <source>
        <dbReference type="ARBA" id="ARBA00023136"/>
    </source>
</evidence>
<feature type="region of interest" description="Disordered" evidence="10">
    <location>
        <begin position="226"/>
        <end position="267"/>
    </location>
</feature>
<comment type="caution">
    <text evidence="12">The sequence shown here is derived from an EMBL/GenBank/DDBJ whole genome shotgun (WGS) entry which is preliminary data.</text>
</comment>
<gene>
    <name evidence="12" type="ORF">B0H66DRAFT_606893</name>
</gene>
<evidence type="ECO:0008006" key="14">
    <source>
        <dbReference type="Google" id="ProtNLM"/>
    </source>
</evidence>
<evidence type="ECO:0000256" key="4">
    <source>
        <dbReference type="ARBA" id="ARBA00022989"/>
    </source>
</evidence>
<evidence type="ECO:0000256" key="5">
    <source>
        <dbReference type="ARBA" id="ARBA00023002"/>
    </source>
</evidence>
<reference evidence="12" key="2">
    <citation type="submission" date="2023-06" db="EMBL/GenBank/DDBJ databases">
        <authorList>
            <consortium name="Lawrence Berkeley National Laboratory"/>
            <person name="Haridas S."/>
            <person name="Hensen N."/>
            <person name="Bonometti L."/>
            <person name="Westerberg I."/>
            <person name="Brannstrom I.O."/>
            <person name="Guillou S."/>
            <person name="Cros-Aarteil S."/>
            <person name="Calhoun S."/>
            <person name="Kuo A."/>
            <person name="Mondo S."/>
            <person name="Pangilinan J."/>
            <person name="Riley R."/>
            <person name="Labutti K."/>
            <person name="Andreopoulos B."/>
            <person name="Lipzen A."/>
            <person name="Chen C."/>
            <person name="Yanf M."/>
            <person name="Daum C."/>
            <person name="Ng V."/>
            <person name="Clum A."/>
            <person name="Steindorff A."/>
            <person name="Ohm R."/>
            <person name="Martin F."/>
            <person name="Silar P."/>
            <person name="Natvig D."/>
            <person name="Lalanne C."/>
            <person name="Gautier V."/>
            <person name="Ament-Velasquez S.L."/>
            <person name="Kruys A."/>
            <person name="Hutchinson M.I."/>
            <person name="Powell A.J."/>
            <person name="Barry K."/>
            <person name="Miller A.N."/>
            <person name="Grigoriev I.V."/>
            <person name="Debuchy R."/>
            <person name="Gladieux P."/>
            <person name="Thoren M.H."/>
            <person name="Johannesson H."/>
        </authorList>
    </citation>
    <scope>NUCLEOTIDE SEQUENCE</scope>
    <source>
        <strain evidence="12">CBS 118394</strain>
    </source>
</reference>
<evidence type="ECO:0000256" key="6">
    <source>
        <dbReference type="ARBA" id="ARBA00023026"/>
    </source>
</evidence>
<sequence length="267" mass="30205">MDEDKQYLLRDGMSSNSNLFSRPSKRNQFFNWNVTLLLANILILLAGLAVWVRVNDLLNGLKCDPREDVFEPDLFFDTPVTFQPHSYLGGKPNEETNEAWERLQPPGDGIVEIPNHLTGNLPASLPAPNNPDEAKVYGVSMFHQLHCLNFLRYAYYPDTVVDFPPDEVEFHRDHCLDYIRQALMCAGDFTLEPLTEVGINGMGATHKCRNYERMFSWAYEHRSDKVKGSGYTGGRVTHTPGHRNDFSEEGKDSSSIVHAHSHGGQGH</sequence>
<organism evidence="12 13">
    <name type="scientific">Apodospora peruviana</name>
    <dbReference type="NCBI Taxonomy" id="516989"/>
    <lineage>
        <taxon>Eukaryota</taxon>
        <taxon>Fungi</taxon>
        <taxon>Dikarya</taxon>
        <taxon>Ascomycota</taxon>
        <taxon>Pezizomycotina</taxon>
        <taxon>Sordariomycetes</taxon>
        <taxon>Sordariomycetidae</taxon>
        <taxon>Sordariales</taxon>
        <taxon>Lasiosphaeriaceae</taxon>
        <taxon>Apodospora</taxon>
    </lineage>
</organism>
<protein>
    <recommendedName>
        <fullName evidence="14">Oxidase ustYa</fullName>
    </recommendedName>
</protein>
<evidence type="ECO:0000256" key="9">
    <source>
        <dbReference type="ARBA" id="ARBA00035112"/>
    </source>
</evidence>
<comment type="subcellular location">
    <subcellularLocation>
        <location evidence="1">Membrane</location>
        <topology evidence="1">Single-pass membrane protein</topology>
    </subcellularLocation>
</comment>
<comment type="pathway">
    <text evidence="2">Mycotoxin biosynthesis.</text>
</comment>
<evidence type="ECO:0000256" key="11">
    <source>
        <dbReference type="SAM" id="Phobius"/>
    </source>
</evidence>
<keyword evidence="13" id="KW-1185">Reference proteome</keyword>
<dbReference type="GO" id="GO:0043386">
    <property type="term" value="P:mycotoxin biosynthetic process"/>
    <property type="evidence" value="ECO:0007669"/>
    <property type="project" value="InterPro"/>
</dbReference>
<evidence type="ECO:0000313" key="12">
    <source>
        <dbReference type="EMBL" id="KAK3313635.1"/>
    </source>
</evidence>
<keyword evidence="3 11" id="KW-0812">Transmembrane</keyword>
<feature type="compositionally biased region" description="Basic and acidic residues" evidence="10">
    <location>
        <begin position="242"/>
        <end position="252"/>
    </location>
</feature>
<evidence type="ECO:0000256" key="1">
    <source>
        <dbReference type="ARBA" id="ARBA00004167"/>
    </source>
</evidence>
<dbReference type="AlphaFoldDB" id="A0AAE0HVD9"/>
<proteinExistence type="inferred from homology"/>
<dbReference type="InterPro" id="IPR021765">
    <property type="entry name" value="UstYa-like"/>
</dbReference>
<comment type="similarity">
    <text evidence="9">Belongs to the ustYa family.</text>
</comment>
<evidence type="ECO:0000313" key="13">
    <source>
        <dbReference type="Proteomes" id="UP001283341"/>
    </source>
</evidence>
<dbReference type="Proteomes" id="UP001283341">
    <property type="component" value="Unassembled WGS sequence"/>
</dbReference>
<feature type="transmembrane region" description="Helical" evidence="11">
    <location>
        <begin position="29"/>
        <end position="52"/>
    </location>
</feature>
<evidence type="ECO:0000256" key="10">
    <source>
        <dbReference type="SAM" id="MobiDB-lite"/>
    </source>
</evidence>
<keyword evidence="5" id="KW-0560">Oxidoreductase</keyword>
<evidence type="ECO:0000256" key="3">
    <source>
        <dbReference type="ARBA" id="ARBA00022692"/>
    </source>
</evidence>
<evidence type="ECO:0000256" key="2">
    <source>
        <dbReference type="ARBA" id="ARBA00004685"/>
    </source>
</evidence>
<evidence type="ECO:0000256" key="8">
    <source>
        <dbReference type="ARBA" id="ARBA00023180"/>
    </source>
</evidence>
<dbReference type="GO" id="GO:0016491">
    <property type="term" value="F:oxidoreductase activity"/>
    <property type="evidence" value="ECO:0007669"/>
    <property type="project" value="UniProtKB-KW"/>
</dbReference>
<dbReference type="GO" id="GO:0016020">
    <property type="term" value="C:membrane"/>
    <property type="evidence" value="ECO:0007669"/>
    <property type="project" value="UniProtKB-SubCell"/>
</dbReference>
<accession>A0AAE0HVD9</accession>
<keyword evidence="6" id="KW-0843">Virulence</keyword>
<dbReference type="Pfam" id="PF11807">
    <property type="entry name" value="UstYa"/>
    <property type="match status" value="1"/>
</dbReference>
<name>A0AAE0HVD9_9PEZI</name>
<keyword evidence="8" id="KW-0325">Glycoprotein</keyword>
<keyword evidence="4 11" id="KW-1133">Transmembrane helix</keyword>